<protein>
    <recommendedName>
        <fullName evidence="4">Tetratricopeptide repeat protein</fullName>
    </recommendedName>
</protein>
<evidence type="ECO:0008006" key="4">
    <source>
        <dbReference type="Google" id="ProtNLM"/>
    </source>
</evidence>
<gene>
    <name evidence="2" type="ORF">F5544_33365</name>
</gene>
<dbReference type="Pfam" id="PF14559">
    <property type="entry name" value="TPR_19"/>
    <property type="match status" value="1"/>
</dbReference>
<keyword evidence="3" id="KW-1185">Reference proteome</keyword>
<dbReference type="RefSeq" id="WP_167476912.1">
    <property type="nucleotide sequence ID" value="NZ_CP046172.1"/>
</dbReference>
<dbReference type="AlphaFoldDB" id="A0A6G9YMJ6"/>
<evidence type="ECO:0000313" key="2">
    <source>
        <dbReference type="EMBL" id="QIS14509.1"/>
    </source>
</evidence>
<sequence>MLEELSTRATAIGVAGSARAARQILDQVLAHAPTDESALLRAIEKLYAGEHFAEARTATATLLEHNPDHIDGLHYMAGIMLACGLPEHGLPYVRRAVALEPRLPGPMCTLAELLYAIDQDAPEAMDWLLRVIDIAPDYATAHLVLGWWHCQAGRWAAAEPALLEAARLAPYSDAAELPLALARAGRGRFAESRSAVRELIRTNSKQDQLQRVCRVIERVGLPGELSELYEMALAALGETDLSQPGAAGADPELLAAQGELARRVYESKIAGAAARAKAAELAYAVLAQRPADRNARYVYDRSTESTRRENLQRTRSRQGAGEIARARMLVDQGDTRGPLALYTAQVAAGDLTAARQTVRDRLRADPASSLWLYLASTIAQALGNHTEALDYARRATAAAPAHAHINHRLGLAAKAAGELPLAEQALRRAVQLAPDLVAPLADLALLLGEIERWQDADALLARLTPELPELGTARDQVAQIVRLCVANSEPLRRAVVHRIADEQVASELAQWYRLILSCHPVLHAGNPDWATAEYRGLATQLRRMRDAFTFPAPPRFLEILHRYDELTAIRSR</sequence>
<dbReference type="PANTHER" id="PTHR44809:SF1">
    <property type="entry name" value="PROTEIN O-MANNOSYL-TRANSFERASE TMTC1"/>
    <property type="match status" value="1"/>
</dbReference>
<feature type="repeat" description="TPR" evidence="1">
    <location>
        <begin position="403"/>
        <end position="436"/>
    </location>
</feature>
<accession>A0A6G9YMJ6</accession>
<name>A0A6G9YMJ6_9NOCA</name>
<proteinExistence type="predicted"/>
<dbReference type="SUPFAM" id="SSF48452">
    <property type="entry name" value="TPR-like"/>
    <property type="match status" value="1"/>
</dbReference>
<dbReference type="Proteomes" id="UP000503540">
    <property type="component" value="Chromosome"/>
</dbReference>
<dbReference type="Gene3D" id="1.25.40.10">
    <property type="entry name" value="Tetratricopeptide repeat domain"/>
    <property type="match status" value="2"/>
</dbReference>
<dbReference type="PANTHER" id="PTHR44809">
    <property type="match status" value="1"/>
</dbReference>
<dbReference type="InterPro" id="IPR019734">
    <property type="entry name" value="TPR_rpt"/>
</dbReference>
<dbReference type="InterPro" id="IPR052943">
    <property type="entry name" value="TMTC_O-mannosyl-trnsfr"/>
</dbReference>
<dbReference type="EMBL" id="CP046172">
    <property type="protein sequence ID" value="QIS14509.1"/>
    <property type="molecule type" value="Genomic_DNA"/>
</dbReference>
<reference evidence="2 3" key="1">
    <citation type="journal article" date="2019" name="ACS Chem. Biol.">
        <title>Identification and Mobilization of a Cryptic Antibiotic Biosynthesis Gene Locus from a Human-Pathogenic Nocardia Isolate.</title>
        <authorList>
            <person name="Herisse M."/>
            <person name="Ishida K."/>
            <person name="Porter J.L."/>
            <person name="Howden B."/>
            <person name="Hertweck C."/>
            <person name="Stinear T.P."/>
            <person name="Pidot S.J."/>
        </authorList>
    </citation>
    <scope>NUCLEOTIDE SEQUENCE [LARGE SCALE GENOMIC DNA]</scope>
    <source>
        <strain evidence="2 3">AUSMDU00012717</strain>
    </source>
</reference>
<dbReference type="KEGG" id="nah:F5544_33365"/>
<evidence type="ECO:0000256" key="1">
    <source>
        <dbReference type="PROSITE-ProRule" id="PRU00339"/>
    </source>
</evidence>
<keyword evidence="1" id="KW-0802">TPR repeat</keyword>
<evidence type="ECO:0000313" key="3">
    <source>
        <dbReference type="Proteomes" id="UP000503540"/>
    </source>
</evidence>
<dbReference type="SMART" id="SM00028">
    <property type="entry name" value="TPR"/>
    <property type="match status" value="3"/>
</dbReference>
<dbReference type="PROSITE" id="PS50005">
    <property type="entry name" value="TPR"/>
    <property type="match status" value="1"/>
</dbReference>
<organism evidence="2 3">
    <name type="scientific">Nocardia arthritidis</name>
    <dbReference type="NCBI Taxonomy" id="228602"/>
    <lineage>
        <taxon>Bacteria</taxon>
        <taxon>Bacillati</taxon>
        <taxon>Actinomycetota</taxon>
        <taxon>Actinomycetes</taxon>
        <taxon>Mycobacteriales</taxon>
        <taxon>Nocardiaceae</taxon>
        <taxon>Nocardia</taxon>
    </lineage>
</organism>
<dbReference type="InterPro" id="IPR011990">
    <property type="entry name" value="TPR-like_helical_dom_sf"/>
</dbReference>